<feature type="region of interest" description="Disordered" evidence="1">
    <location>
        <begin position="154"/>
        <end position="208"/>
    </location>
</feature>
<sequence>MKGLVLRTTDRSHTEVQVDRRRVVAGQPLPPRSQRPRRRARTGSCLIREGQETESPQEVDTTVPGGGIAARAVSHRLSSARSACDTDCCREPIGRSATTKRAGDVRQIDVAPPSQVHARVHGTGVQQTPAASVNAFPDRSCIADTERLSVSSGHFPTTENDHVGTSPASALSASRGRFAQPIAPCPLLHTRGRPARRRRRARRRQVRCGPPSARYAAYVDPKVKAIWELHLNMELEHLHTACDLMRRG</sequence>
<gene>
    <name evidence="2" type="ORF">S1361_12630</name>
</gene>
<reference evidence="2 3" key="1">
    <citation type="submission" date="2021-03" db="EMBL/GenBank/DDBJ databases">
        <title>Complete genome sequence of Streptomyces cyanogenus S136, producer of anticancer angucycline landomycin A.</title>
        <authorList>
            <person name="Hrab P."/>
            <person name="Ruckert C."/>
            <person name="Busche T."/>
            <person name="Ostash I."/>
            <person name="Kalinowski J."/>
            <person name="Fedorenko V."/>
            <person name="Yushchuk O."/>
            <person name="Ostash B."/>
        </authorList>
    </citation>
    <scope>NUCLEOTIDE SEQUENCE [LARGE SCALE GENOMIC DNA]</scope>
    <source>
        <strain evidence="2 3">S136</strain>
    </source>
</reference>
<keyword evidence="3" id="KW-1185">Reference proteome</keyword>
<accession>A0ABX7TNA4</accession>
<dbReference type="Proteomes" id="UP000663908">
    <property type="component" value="Chromosome"/>
</dbReference>
<evidence type="ECO:0000256" key="1">
    <source>
        <dbReference type="SAM" id="MobiDB-lite"/>
    </source>
</evidence>
<organism evidence="2 3">
    <name type="scientific">Streptomyces cyanogenus</name>
    <dbReference type="NCBI Taxonomy" id="80860"/>
    <lineage>
        <taxon>Bacteria</taxon>
        <taxon>Bacillati</taxon>
        <taxon>Actinomycetota</taxon>
        <taxon>Actinomycetes</taxon>
        <taxon>Kitasatosporales</taxon>
        <taxon>Streptomycetaceae</taxon>
        <taxon>Streptomyces</taxon>
    </lineage>
</organism>
<evidence type="ECO:0000313" key="3">
    <source>
        <dbReference type="Proteomes" id="UP000663908"/>
    </source>
</evidence>
<feature type="region of interest" description="Disordered" evidence="1">
    <location>
        <begin position="22"/>
        <end position="61"/>
    </location>
</feature>
<name>A0ABX7TNA4_STRCY</name>
<protein>
    <submittedName>
        <fullName evidence="2">Uncharacterized protein</fullName>
    </submittedName>
</protein>
<evidence type="ECO:0000313" key="2">
    <source>
        <dbReference type="EMBL" id="QTD98199.1"/>
    </source>
</evidence>
<proteinExistence type="predicted"/>
<feature type="compositionally biased region" description="Basic residues" evidence="1">
    <location>
        <begin position="190"/>
        <end position="206"/>
    </location>
</feature>
<dbReference type="EMBL" id="CP071839">
    <property type="protein sequence ID" value="QTD98199.1"/>
    <property type="molecule type" value="Genomic_DNA"/>
</dbReference>